<gene>
    <name evidence="1" type="ORF">MP3633_3490</name>
</gene>
<dbReference type="SUPFAM" id="SSF57938">
    <property type="entry name" value="DnaJ/Hsp40 cysteine-rich domain"/>
    <property type="match status" value="1"/>
</dbReference>
<accession>A0A859D0A0</accession>
<dbReference type="InterPro" id="IPR036410">
    <property type="entry name" value="HSP_DnaJ_Cys-rich_dom_sf"/>
</dbReference>
<protein>
    <submittedName>
        <fullName evidence="1">Uncharacterized protein</fullName>
    </submittedName>
</protein>
<evidence type="ECO:0000313" key="2">
    <source>
        <dbReference type="Proteomes" id="UP000509371"/>
    </source>
</evidence>
<proteinExistence type="predicted"/>
<reference evidence="1 2" key="1">
    <citation type="submission" date="2020-06" db="EMBL/GenBank/DDBJ databases">
        <authorList>
            <person name="Voronona O.L."/>
            <person name="Aksenova E.I."/>
            <person name="Kunda M.S."/>
            <person name="Semenov A.N."/>
            <person name="Ryzhova N."/>
        </authorList>
    </citation>
    <scope>NUCLEOTIDE SEQUENCE [LARGE SCALE GENOMIC DNA]</scope>
    <source>
        <strain evidence="1 2">MPKMM3633</strain>
    </source>
</reference>
<name>A0A859D0A0_9GAMM</name>
<dbReference type="Gene3D" id="2.10.230.10">
    <property type="entry name" value="Heat shock protein DnaJ, cysteine-rich domain"/>
    <property type="match status" value="1"/>
</dbReference>
<sequence length="51" mass="5508">MTTGKSDKKCSFCDGTGVNKSNIQDLGEPNDSTVIQYQPIECQHCKGSGKE</sequence>
<dbReference type="KEGG" id="mpri:MP3633_3490"/>
<evidence type="ECO:0000313" key="1">
    <source>
        <dbReference type="EMBL" id="QKK82217.1"/>
    </source>
</evidence>
<dbReference type="EMBL" id="CP054301">
    <property type="protein sequence ID" value="QKK82217.1"/>
    <property type="molecule type" value="Genomic_DNA"/>
</dbReference>
<dbReference type="Proteomes" id="UP000509371">
    <property type="component" value="Chromosome"/>
</dbReference>
<dbReference type="AlphaFoldDB" id="A0A859D0A0"/>
<organism evidence="1 2">
    <name type="scientific">Marinomonas primoryensis</name>
    <dbReference type="NCBI Taxonomy" id="178399"/>
    <lineage>
        <taxon>Bacteria</taxon>
        <taxon>Pseudomonadati</taxon>
        <taxon>Pseudomonadota</taxon>
        <taxon>Gammaproteobacteria</taxon>
        <taxon>Oceanospirillales</taxon>
        <taxon>Oceanospirillaceae</taxon>
        <taxon>Marinomonas</taxon>
    </lineage>
</organism>